<evidence type="ECO:0000313" key="18">
    <source>
        <dbReference type="Ensembl" id="ENSP00000519449.1"/>
    </source>
</evidence>
<gene>
    <name evidence="18" type="primary">BRF2</name>
</gene>
<dbReference type="PROSITE" id="PS51134">
    <property type="entry name" value="ZF_TFIIB"/>
    <property type="match status" value="1"/>
</dbReference>
<keyword evidence="20 21" id="KW-1267">Proteomics identification</keyword>
<evidence type="ECO:0000256" key="11">
    <source>
        <dbReference type="ARBA" id="ARBA00039848"/>
    </source>
</evidence>
<keyword evidence="3" id="KW-0479">Metal-binding</keyword>
<evidence type="ECO:0000256" key="16">
    <source>
        <dbReference type="SAM" id="MobiDB-lite"/>
    </source>
</evidence>
<feature type="compositionally biased region" description="Basic and acidic residues" evidence="16">
    <location>
        <begin position="349"/>
        <end position="361"/>
    </location>
</feature>
<comment type="similarity">
    <text evidence="2">Belongs to the TFIIB family.</text>
</comment>
<dbReference type="InterPro" id="IPR013137">
    <property type="entry name" value="Znf_TFIIB"/>
</dbReference>
<comment type="function">
    <text evidence="13">General activator of RNA polymerase III transcription. Factor exclusively required for RNA polymerase III transcription of genes with promoter elements upstream of the initiation sites. Contributes to the regulation of gene expression; functions as activator in the absence of oxidative stress. Down-regulates expression of target genes in response to oxidative stress. Overexpression protects cells against apoptosis in response to oxidative stress.</text>
</comment>
<dbReference type="SUPFAM" id="SSF47954">
    <property type="entry name" value="Cyclin-like"/>
    <property type="match status" value="1"/>
</dbReference>
<evidence type="ECO:0000256" key="9">
    <source>
        <dbReference type="ARBA" id="ARBA00023163"/>
    </source>
</evidence>
<dbReference type="Gene3D" id="1.10.472.10">
    <property type="entry name" value="Cyclin-like"/>
    <property type="match status" value="2"/>
</dbReference>
<dbReference type="GO" id="GO:0005634">
    <property type="term" value="C:nucleus"/>
    <property type="evidence" value="ECO:0007669"/>
    <property type="project" value="UniProtKB-SubCell"/>
</dbReference>
<reference evidence="18" key="4">
    <citation type="submission" date="2025-08" db="UniProtKB">
        <authorList>
            <consortium name="Ensembl"/>
        </authorList>
    </citation>
    <scope>IDENTIFICATION</scope>
</reference>
<keyword evidence="9" id="KW-0804">Transcription</keyword>
<dbReference type="PANTHER" id="PTHR11618">
    <property type="entry name" value="TRANSCRIPTION INITIATION FACTOR IIB-RELATED"/>
    <property type="match status" value="1"/>
</dbReference>
<name>A0AAQ5BHI0_HUMAN</name>
<dbReference type="Ensembl" id="ENST00000714160.1">
    <property type="protein sequence ID" value="ENSP00000519449.1"/>
    <property type="gene ID" value="ENSG00000104221.14"/>
</dbReference>
<reference evidence="18 19" key="2">
    <citation type="journal article" date="2004" name="Nature">
        <title>Finishing the euchromatic sequence of the human genome.</title>
        <authorList>
            <consortium name="International Human Genome Sequencing Consortium"/>
        </authorList>
    </citation>
    <scope>NUCLEOTIDE SEQUENCE [LARGE SCALE GENOMIC DNA]</scope>
</reference>
<evidence type="ECO:0000256" key="8">
    <source>
        <dbReference type="ARBA" id="ARBA00023159"/>
    </source>
</evidence>
<evidence type="ECO:0000256" key="13">
    <source>
        <dbReference type="ARBA" id="ARBA00045875"/>
    </source>
</evidence>
<dbReference type="Pfam" id="PF21886">
    <property type="entry name" value="BRF2-like_C_cyclin_rpt"/>
    <property type="match status" value="1"/>
</dbReference>
<dbReference type="FunFam" id="1.10.472.10:FF:000046">
    <property type="entry name" value="Transcription factor IIIB 50 kDa subunit"/>
    <property type="match status" value="1"/>
</dbReference>
<dbReference type="EMBL" id="AC138356">
    <property type="status" value="NOT_ANNOTATED_CDS"/>
    <property type="molecule type" value="Genomic_DNA"/>
</dbReference>
<dbReference type="EMBL" id="AC130304">
    <property type="status" value="NOT_ANNOTATED_CDS"/>
    <property type="molecule type" value="Genomic_DNA"/>
</dbReference>
<dbReference type="InterPro" id="IPR054078">
    <property type="entry name" value="BRF2-like_C"/>
</dbReference>
<evidence type="ECO:0000256" key="1">
    <source>
        <dbReference type="ARBA" id="ARBA00004123"/>
    </source>
</evidence>
<evidence type="ECO:0000256" key="10">
    <source>
        <dbReference type="ARBA" id="ARBA00023242"/>
    </source>
</evidence>
<organism evidence="18 19">
    <name type="scientific">Homo sapiens</name>
    <name type="common">Human</name>
    <dbReference type="NCBI Taxonomy" id="9606"/>
    <lineage>
        <taxon>Eukaryota</taxon>
        <taxon>Metazoa</taxon>
        <taxon>Chordata</taxon>
        <taxon>Craniata</taxon>
        <taxon>Vertebrata</taxon>
        <taxon>Euteleostomi</taxon>
        <taxon>Mammalia</taxon>
        <taxon>Eutheria</taxon>
        <taxon>Euarchontoglires</taxon>
        <taxon>Primates</taxon>
        <taxon>Haplorrhini</taxon>
        <taxon>Catarrhini</taxon>
        <taxon>Hominidae</taxon>
        <taxon>Homo</taxon>
    </lineage>
</organism>
<dbReference type="SUPFAM" id="SSF57783">
    <property type="entry name" value="Zinc beta-ribbon"/>
    <property type="match status" value="1"/>
</dbReference>
<reference evidence="18 19" key="1">
    <citation type="journal article" date="2001" name="Nature">
        <title>Initial sequencing and analysis of the human genome.</title>
        <authorList>
            <consortium name="International Human Genome Sequencing Consortium"/>
            <person name="Lander E.S."/>
            <person name="Linton L.M."/>
            <person name="Birren B."/>
            <person name="Nusbaum C."/>
            <person name="Zody M.C."/>
            <person name="Baldwin J."/>
            <person name="Devon K."/>
            <person name="Dewar K."/>
            <person name="Doyle M."/>
            <person name="FitzHugh W."/>
            <person name="Funke R."/>
            <person name="Gage D."/>
            <person name="Harris K."/>
            <person name="Heaford A."/>
            <person name="Howland J."/>
            <person name="Kann L."/>
            <person name="Lehoczky J."/>
            <person name="LeVine R."/>
            <person name="McEwan P."/>
            <person name="McKernan K."/>
            <person name="Meldrim J."/>
            <person name="Mesirov J.P."/>
            <person name="Miranda C."/>
            <person name="Morris W."/>
            <person name="Naylor J."/>
            <person name="Raymond C."/>
            <person name="Rosetti M."/>
            <person name="Santos R."/>
            <person name="Sheridan A."/>
            <person name="Sougnez C."/>
            <person name="Stange-Thomann N."/>
            <person name="Stojanovic N."/>
            <person name="Subramanian A."/>
            <person name="Wyman D."/>
            <person name="Rogers J."/>
            <person name="Sulston J."/>
            <person name="Ainscough R."/>
            <person name="Beck S."/>
            <person name="Bentley D."/>
            <person name="Burton J."/>
            <person name="Clee C."/>
            <person name="Carter N."/>
            <person name="Coulson A."/>
            <person name="Deadman R."/>
            <person name="Deloukas P."/>
            <person name="Dunham A."/>
            <person name="Dunham I."/>
            <person name="Durbin R."/>
            <person name="French L."/>
            <person name="Grafham D."/>
            <person name="Gregory S."/>
            <person name="Hubbard T."/>
            <person name="Humphray S."/>
            <person name="Hunt A."/>
            <person name="Jones M."/>
            <person name="Lloyd C."/>
            <person name="McMurray A."/>
            <person name="Matthews L."/>
            <person name="Mercer S."/>
            <person name="Milne S."/>
            <person name="Mullikin J.C."/>
            <person name="Mungall A."/>
            <person name="Plumb R."/>
            <person name="Ross M."/>
            <person name="Shownkeen R."/>
            <person name="Sims S."/>
            <person name="Waterston R.H."/>
            <person name="Wilson R.K."/>
            <person name="Hillier L.W."/>
            <person name="McPherson J.D."/>
            <person name="Marra M.A."/>
            <person name="Mardis E.R."/>
            <person name="Fulton L.A."/>
            <person name="Chinwalla A.T."/>
            <person name="Pepin K.H."/>
            <person name="Gish W.R."/>
            <person name="Chissoe S.L."/>
            <person name="Wendl M.C."/>
            <person name="Delehaunty K.D."/>
            <person name="Miner T.L."/>
            <person name="Delehaunty A."/>
            <person name="Kramer J.B."/>
            <person name="Cook L.L."/>
            <person name="Fulton R.S."/>
            <person name="Johnson D.L."/>
            <person name="Minx P.J."/>
            <person name="Clifton S.W."/>
            <person name="Hawkins T."/>
            <person name="Branscomb E."/>
            <person name="Predki P."/>
            <person name="Richardson P."/>
            <person name="Wenning S."/>
            <person name="Slezak T."/>
            <person name="Doggett N."/>
            <person name="Cheng J.F."/>
            <person name="Olsen A."/>
            <person name="Lucas S."/>
            <person name="Elkin C."/>
            <person name="Uberbacher E."/>
            <person name="Frazier M."/>
            <person name="Gibbs R.A."/>
            <person name="Muzny D.M."/>
            <person name="Scherer S.E."/>
            <person name="Bouck J.B."/>
            <person name="Sodergren E.J."/>
            <person name="Worley K.C."/>
            <person name="Rives C.M."/>
            <person name="Gorrell J.H."/>
            <person name="Metzker M.L."/>
            <person name="Naylor S.L."/>
            <person name="Kucherlapati R.S."/>
            <person name="Nelson D.L."/>
            <person name="Weinstock G.M."/>
            <person name="Sakaki Y."/>
            <person name="Fujiyama A."/>
            <person name="Hattori M."/>
            <person name="Yada T."/>
            <person name="Toyoda A."/>
            <person name="Itoh T."/>
            <person name="Kawagoe C."/>
            <person name="Watanabe H."/>
            <person name="Totoki Y."/>
            <person name="Taylor T."/>
            <person name="Weissenbach J."/>
            <person name="Heilig R."/>
            <person name="Saurin W."/>
            <person name="Artiguenave F."/>
            <person name="Brottier P."/>
            <person name="Bruls T."/>
            <person name="Pelletier E."/>
            <person name="Robert C."/>
            <person name="Wincker P."/>
            <person name="Smith D.R."/>
            <person name="Doucette-Stamm L."/>
            <person name="Rubenfield M."/>
            <person name="Weinstock K."/>
            <person name="Lee H.M."/>
            <person name="Dubois J."/>
            <person name="Rosenthal A."/>
            <person name="Platzer M."/>
            <person name="Nyakatura G."/>
            <person name="Taudien S."/>
            <person name="Rump A."/>
            <person name="Yang H."/>
            <person name="Yu J."/>
            <person name="Wang J."/>
            <person name="Huang G."/>
            <person name="Gu J."/>
            <person name="Hood L."/>
            <person name="Rowen L."/>
            <person name="Madan A."/>
            <person name="Qin S."/>
            <person name="Davis R.W."/>
            <person name="Federspiel N.A."/>
            <person name="Abola A.P."/>
            <person name="Proctor M.J."/>
            <person name="Myers R.M."/>
            <person name="Schmutz J."/>
            <person name="Dickson M."/>
            <person name="Grimwood J."/>
            <person name="Cox D.R."/>
            <person name="Olson M.V."/>
            <person name="Kaul R."/>
            <person name="Raymond C."/>
            <person name="Shimizu N."/>
            <person name="Kawasaki K."/>
            <person name="Minoshima S."/>
            <person name="Evans G.A."/>
            <person name="Athanasiou M."/>
            <person name="Schultz R."/>
            <person name="Roe B.A."/>
            <person name="Chen F."/>
            <person name="Pan H."/>
            <person name="Ramser J."/>
            <person name="Lehrach H."/>
            <person name="Reinhardt R."/>
            <person name="McCombie W.R."/>
            <person name="de la Bastide M."/>
            <person name="Dedhia N."/>
            <person name="Blocker H."/>
            <person name="Hornischer K."/>
            <person name="Nordsiek G."/>
            <person name="Agarwala R."/>
            <person name="Aravind L."/>
            <person name="Bailey J.A."/>
            <person name="Bateman A."/>
            <person name="Batzoglou S."/>
            <person name="Birney E."/>
            <person name="Bork P."/>
            <person name="Brown D.G."/>
            <person name="Burge C.B."/>
            <person name="Cerutti L."/>
            <person name="Chen H.C."/>
            <person name="Church D."/>
            <person name="Clamp M."/>
            <person name="Copley R.R."/>
            <person name="Doerks T."/>
            <person name="Eddy S.R."/>
            <person name="Eichler E.E."/>
            <person name="Furey T.S."/>
            <person name="Galagan J."/>
            <person name="Gilbert J.G."/>
            <person name="Harmon C."/>
            <person name="Hayashizaki Y."/>
            <person name="Haussler D."/>
            <person name="Hermjakob H."/>
            <person name="Hokamp K."/>
            <person name="Jang W."/>
            <person name="Johnson L.S."/>
            <person name="Jones T.A."/>
            <person name="Kasif S."/>
            <person name="Kaspryzk A."/>
            <person name="Kennedy S."/>
            <person name="Kent W.J."/>
            <person name="Kitts P."/>
            <person name="Koonin E.V."/>
            <person name="Korf I."/>
            <person name="Kulp D."/>
            <person name="Lancet D."/>
            <person name="Lowe T.M."/>
            <person name="McLysaght A."/>
            <person name="Mikkelsen T."/>
            <person name="Moran J.V."/>
            <person name="Mulder N."/>
            <person name="Pollara V.J."/>
            <person name="Ponting C.P."/>
            <person name="Schuler G."/>
            <person name="Schultz J."/>
            <person name="Slater G."/>
            <person name="Smit A.F."/>
            <person name="Stupka E."/>
            <person name="Szustakowski J."/>
            <person name="Thierry-Mieg D."/>
            <person name="Thierry-Mieg J."/>
            <person name="Wagner L."/>
            <person name="Wallis J."/>
            <person name="Wheeler R."/>
            <person name="Williams A."/>
            <person name="Wolf Y.I."/>
            <person name="Wolfe K.H."/>
            <person name="Yang S.P."/>
            <person name="Yeh R.F."/>
            <person name="Collins F."/>
            <person name="Guyer M.S."/>
            <person name="Peterson J."/>
            <person name="Felsenfeld A."/>
            <person name="Wetterstrand K.A."/>
            <person name="Patrinos A."/>
            <person name="Morgan M.J."/>
            <person name="de Jong P."/>
            <person name="Catanese J.J."/>
            <person name="Osoegawa K."/>
            <person name="Shizuya H."/>
            <person name="Choi S."/>
            <person name="Chen Y.J."/>
        </authorList>
    </citation>
    <scope>NUCLEOTIDE SEQUENCE [LARGE SCALE GENOMIC DNA]</scope>
</reference>
<comment type="subcellular location">
    <subcellularLocation>
        <location evidence="1">Nucleus</location>
    </subcellularLocation>
</comment>
<evidence type="ECO:0000259" key="17">
    <source>
        <dbReference type="PROSITE" id="PS51134"/>
    </source>
</evidence>
<dbReference type="CDD" id="cd20555">
    <property type="entry name" value="CYCLIN_BRF2"/>
    <property type="match status" value="1"/>
</dbReference>
<evidence type="ECO:0007829" key="21">
    <source>
        <dbReference type="ProteomicsDB" id="A0AAQ5BHI0"/>
    </source>
</evidence>
<dbReference type="InterPro" id="IPR036915">
    <property type="entry name" value="Cyclin-like_sf"/>
</dbReference>
<evidence type="ECO:0000313" key="19">
    <source>
        <dbReference type="Proteomes" id="UP000005640"/>
    </source>
</evidence>
<evidence type="ECO:0000256" key="12">
    <source>
        <dbReference type="ARBA" id="ARBA00042630"/>
    </source>
</evidence>
<dbReference type="SMR" id="A0AAQ5BHI0"/>
<reference evidence="18 19" key="3">
    <citation type="journal article" date="2006" name="Nature">
        <title>DNA sequence and analysis of human chromosome 8.</title>
        <authorList>
            <person name="Nusbaum C."/>
            <person name="Mikkelsen T.S."/>
            <person name="Zody M.C."/>
            <person name="Asakawa S."/>
            <person name="Taudien S."/>
            <person name="Garber M."/>
            <person name="Kodira C.D."/>
            <person name="Schueler M.G."/>
            <person name="Shimizu A."/>
            <person name="Whittaker C.A."/>
            <person name="Chang J.L."/>
            <person name="Cuomo C.A."/>
            <person name="Dewar K."/>
            <person name="FitzGerald M.G."/>
            <person name="Yang X."/>
            <person name="Allen N.R."/>
            <person name="Anderson S."/>
            <person name="Asakawa T."/>
            <person name="Blechschmidt K."/>
            <person name="Bloom T."/>
            <person name="Borowsky M.L."/>
            <person name="Butler J."/>
            <person name="Cook A."/>
            <person name="Corum B."/>
            <person name="DeArellano K."/>
            <person name="DeCaprio D."/>
            <person name="Dooley K.T."/>
            <person name="Dorris L.III."/>
            <person name="Engels R."/>
            <person name="Glockner G."/>
            <person name="Hafez N."/>
            <person name="Hagopian D.S."/>
            <person name="Hall J.L."/>
            <person name="Ishikawa S.K."/>
            <person name="Jaffe D.B."/>
            <person name="Kamat A."/>
            <person name="Kudoh J."/>
            <person name="Lehmann R."/>
            <person name="Lokitsang T."/>
            <person name="Macdonald P."/>
            <person name="Major J.E."/>
            <person name="Matthews C.D."/>
            <person name="Mauceli E."/>
            <person name="Menzel U."/>
            <person name="Mihalev A.H."/>
            <person name="Minoshima S."/>
            <person name="Murayama Y."/>
            <person name="Naylor J.W."/>
            <person name="Nicol R."/>
            <person name="Nguyen C."/>
            <person name="O'Leary S.B."/>
            <person name="O'Neill K."/>
            <person name="Parker S.C."/>
            <person name="Polley A."/>
            <person name="Raymond C.K."/>
            <person name="Reichwald K."/>
            <person name="Rodriguez J."/>
            <person name="Sasaki T."/>
            <person name="Schilhabel M."/>
            <person name="Siddiqui R."/>
            <person name="Smith C.L."/>
            <person name="Sneddon T.P."/>
            <person name="Talamas J.A."/>
            <person name="Tenzin P."/>
            <person name="Topham K."/>
            <person name="Venkataraman V."/>
            <person name="Wen G."/>
            <person name="Yamazaki S."/>
            <person name="Young S.K."/>
            <person name="Zeng Q."/>
            <person name="Zimmer A.R."/>
            <person name="Rosenthal A."/>
            <person name="Birren B.W."/>
            <person name="Platzer M."/>
            <person name="Shimizu N."/>
            <person name="Lander E.S."/>
        </authorList>
    </citation>
    <scope>NUCLEOTIDE SEQUENCE [LARGE SCALE GENOMIC DNA]</scope>
</reference>
<feature type="domain" description="TFIIB-type" evidence="17">
    <location>
        <begin position="2"/>
        <end position="36"/>
    </location>
</feature>
<keyword evidence="4" id="KW-0677">Repeat</keyword>
<dbReference type="InterPro" id="IPR000812">
    <property type="entry name" value="TFIIB"/>
</dbReference>
<dbReference type="OpenTargets" id="ENSG00000104221"/>
<keyword evidence="10" id="KW-0539">Nucleus</keyword>
<feature type="region of interest" description="Disordered" evidence="16">
    <location>
        <begin position="349"/>
        <end position="386"/>
    </location>
</feature>
<reference evidence="18" key="5">
    <citation type="submission" date="2025-09" db="UniProtKB">
        <authorList>
            <consortium name="Ensembl"/>
        </authorList>
    </citation>
    <scope>IDENTIFICATION</scope>
</reference>
<evidence type="ECO:0000256" key="15">
    <source>
        <dbReference type="PROSITE-ProRule" id="PRU00469"/>
    </source>
</evidence>
<protein>
    <recommendedName>
        <fullName evidence="11">Transcription factor IIIB 50 kDa subunit</fullName>
    </recommendedName>
    <alternativeName>
        <fullName evidence="12">B-related factor 2</fullName>
    </alternativeName>
</protein>
<dbReference type="AlphaFoldDB" id="A0AAQ5BHI0"/>
<evidence type="ECO:0000256" key="3">
    <source>
        <dbReference type="ARBA" id="ARBA00022723"/>
    </source>
</evidence>
<evidence type="ECO:0000256" key="14">
    <source>
        <dbReference type="ARBA" id="ARBA00047087"/>
    </source>
</evidence>
<evidence type="ECO:0000256" key="4">
    <source>
        <dbReference type="ARBA" id="ARBA00022737"/>
    </source>
</evidence>
<dbReference type="Proteomes" id="UP000005640">
    <property type="component" value="Chromosome 8"/>
</dbReference>
<dbReference type="FunFam" id="2.20.25.10:FF:000014">
    <property type="entry name" value="Transcription factor IIIB 50 kDa subunit"/>
    <property type="match status" value="1"/>
</dbReference>
<keyword evidence="6" id="KW-0862">Zinc</keyword>
<keyword evidence="19" id="KW-1185">Reference proteome</keyword>
<dbReference type="PANTHER" id="PTHR11618:SF5">
    <property type="entry name" value="TRANSCRIPTION FACTOR IIIB 50 KDA SUBUNIT"/>
    <property type="match status" value="1"/>
</dbReference>
<evidence type="ECO:0000256" key="7">
    <source>
        <dbReference type="ARBA" id="ARBA00023015"/>
    </source>
</evidence>
<proteinExistence type="evidence at protein level"/>
<dbReference type="Gene3D" id="2.20.25.10">
    <property type="match status" value="1"/>
</dbReference>
<dbReference type="HGNC" id="HGNC:17298">
    <property type="gene designation" value="BRF2"/>
</dbReference>
<dbReference type="GO" id="GO:0008270">
    <property type="term" value="F:zinc ion binding"/>
    <property type="evidence" value="ECO:0007669"/>
    <property type="project" value="UniProtKB-KW"/>
</dbReference>
<evidence type="ECO:0000256" key="5">
    <source>
        <dbReference type="ARBA" id="ARBA00022771"/>
    </source>
</evidence>
<keyword evidence="8" id="KW-0010">Activator</keyword>
<evidence type="ECO:0000256" key="2">
    <source>
        <dbReference type="ARBA" id="ARBA00010857"/>
    </source>
</evidence>
<sequence>MPGRGRCPDCGSTELVEDSHYSQSQLVCSDCGCVVTEGVLTTTFSDEGNLREVTYSRSTGENEQVSRSQQRGLRRVRDLCRVLQLPPTFEDTAVAYYQQAYRHSGIRAARLQKKEVLVGCCVLITCRQHNWPLTMGAICTLLYADLDVFSSTYMQIVKLLGLDVPSLCLAELVKTYCSRVSFTQPGVQWHHHSSLQPGTHGLKRSAHLILPKCSFKLFQASPSVPAKYVEDKEKMLSRTMQLVELANETWLVTGRHPLPVITAATFLAWQSLQPADRLSCSLARFCKLANVDLPYPASSRLQELLAVLLRMAEQLAWLRVLRLDKRSVVKHIGDLLQHRQSLVRSAFRDGTAEVETREKEPPGWGQGQGEGEVGNNSLGLPQGKRPASPALLLPPCMLKSPKRICPVPPVSTVTGDENISDSEIEQYLRTPQEVRDFQRAQAARQAATSVPNPP</sequence>
<dbReference type="Pfam" id="PF08271">
    <property type="entry name" value="Zn_Ribbon_TF"/>
    <property type="match status" value="1"/>
</dbReference>
<dbReference type="GO" id="GO:0070897">
    <property type="term" value="P:transcription preinitiation complex assembly"/>
    <property type="evidence" value="ECO:0007669"/>
    <property type="project" value="InterPro"/>
</dbReference>
<comment type="subunit">
    <text evidence="14">Component of TFIIIB complexes. The TFIIIB complex has two activities, alpha and beta. The TFIIIB-alpha activity complex is composed of TBP, BDP1, and a complex containing both BRF2 and at least four stably associated proteins; this complex inhibits the transcription by pol III via its phosphorylation by CK2; YY1 facilitates the TFIIIB-alpha complex formation. Interacts with TBP; this interaction promotes recruitment of BRF2 to TATA box-containing promoters. Interacts with TBP and the BURE sequence (GC-rich sequence downstream from the TATA box) to form a strong ternary complex which is joined by BDP1; this ternary complex stimulates pol III transcription. Forms a trimeric complex composed of TBP, BRF2 and mini-SNAPc complex (SNAP43, SNAP50, and the N-terminal third of SNAP190) on the promoter. Assembly of the TBP-BRF2 complex is stimulated by SNAP190. Interacts with MAF1 and SNAPC4.</text>
</comment>
<accession>A0AAQ5BHI0</accession>
<evidence type="ECO:0007829" key="20">
    <source>
        <dbReference type="PeptideAtlas" id="A0AAQ5BHI0"/>
    </source>
</evidence>
<dbReference type="GeneTree" id="ENSGT00390000002288"/>
<evidence type="ECO:0000256" key="6">
    <source>
        <dbReference type="ARBA" id="ARBA00022833"/>
    </source>
</evidence>
<keyword evidence="5 15" id="KW-0863">Zinc-finger</keyword>
<keyword evidence="7" id="KW-0805">Transcription regulation</keyword>